<dbReference type="Proteomes" id="UP000238350">
    <property type="component" value="Unassembled WGS sequence"/>
</dbReference>
<sequence>MLLDLSSSTPKRNTLTAPLAAPPVKVVTVSRGKLSNISTFRTKTRHAIRFEFDSVEPWHDFEFVMQKNLFRIRHFDRNAWELSLDSQFASKNGTSLSAVLEKNNIQANFLSVPPAGQVGSSDLSVTLNGGSRPVLVGLHKPKSKISRRYDASKLCKLYTTPENELSESDKSYVCAVHEIASLLLVNDLRMGYVSTFGFTHFLMISNSDEGKGLKLSVSGPIPGDKSTASLMALVLEAYFKTPYINFHKGFELSAETRPDPPLHMISQSAAVPGKVRWWVVNKLNALRYFVCLNSPAGGCYYFNPTFGIYLGTIYEVAQPGLQQTAIFKVASGSQAHIEIMKNEASMFEYLNSKHLNVLPQRIVYGRLDVT</sequence>
<evidence type="ECO:0000313" key="1">
    <source>
        <dbReference type="EMBL" id="PRT56579.1"/>
    </source>
</evidence>
<dbReference type="AlphaFoldDB" id="A0A2T0FNN9"/>
<reference evidence="1 2" key="1">
    <citation type="submission" date="2017-04" db="EMBL/GenBank/DDBJ databases">
        <title>Genome sequencing of [Candida] sorbophila.</title>
        <authorList>
            <person name="Ahn J.O."/>
        </authorList>
    </citation>
    <scope>NUCLEOTIDE SEQUENCE [LARGE SCALE GENOMIC DNA]</scope>
    <source>
        <strain evidence="1 2">DS02</strain>
    </source>
</reference>
<dbReference type="EMBL" id="NDIQ01000022">
    <property type="protein sequence ID" value="PRT56579.1"/>
    <property type="molecule type" value="Genomic_DNA"/>
</dbReference>
<dbReference type="GeneID" id="36517947"/>
<protein>
    <submittedName>
        <fullName evidence="1">Uncharacterized protein</fullName>
    </submittedName>
</protein>
<proteinExistence type="predicted"/>
<gene>
    <name evidence="1" type="ORF">B9G98_04199</name>
</gene>
<dbReference type="RefSeq" id="XP_024666524.1">
    <property type="nucleotide sequence ID" value="XM_024810756.1"/>
</dbReference>
<accession>A0A2T0FNN9</accession>
<name>A0A2T0FNN9_9ASCO</name>
<comment type="caution">
    <text evidence="1">The sequence shown here is derived from an EMBL/GenBank/DDBJ whole genome shotgun (WGS) entry which is preliminary data.</text>
</comment>
<evidence type="ECO:0000313" key="2">
    <source>
        <dbReference type="Proteomes" id="UP000238350"/>
    </source>
</evidence>
<organism evidence="1 2">
    <name type="scientific">Wickerhamiella sorbophila</name>
    <dbReference type="NCBI Taxonomy" id="45607"/>
    <lineage>
        <taxon>Eukaryota</taxon>
        <taxon>Fungi</taxon>
        <taxon>Dikarya</taxon>
        <taxon>Ascomycota</taxon>
        <taxon>Saccharomycotina</taxon>
        <taxon>Dipodascomycetes</taxon>
        <taxon>Dipodascales</taxon>
        <taxon>Trichomonascaceae</taxon>
        <taxon>Wickerhamiella</taxon>
    </lineage>
</organism>
<keyword evidence="2" id="KW-1185">Reference proteome</keyword>